<sequence length="127" mass="13476">MAQKYETPQGPPPGYIASPPPAMHYDDPRGMEMGGYGSPAPPGHPYGPPPGGPTHPHPDPMARPYGPGPYGPPMQPPGPYDQPPRASRCTTSSRLPGARMEVRRRLVDITMIGVDEVARGRGSAPAF</sequence>
<accession>A0A1Z5TUP9</accession>
<dbReference type="AlphaFoldDB" id="A0A1Z5TUP9"/>
<protein>
    <submittedName>
        <fullName evidence="2">Uncharacterized protein</fullName>
    </submittedName>
</protein>
<dbReference type="Proteomes" id="UP000194280">
    <property type="component" value="Unassembled WGS sequence"/>
</dbReference>
<comment type="caution">
    <text evidence="2">The sequence shown here is derived from an EMBL/GenBank/DDBJ whole genome shotgun (WGS) entry which is preliminary data.</text>
</comment>
<evidence type="ECO:0000313" key="2">
    <source>
        <dbReference type="EMBL" id="OTA39757.1"/>
    </source>
</evidence>
<gene>
    <name evidence="2" type="ORF">BTJ68_00313</name>
</gene>
<dbReference type="VEuPathDB" id="FungiDB:BTJ68_00313"/>
<feature type="region of interest" description="Disordered" evidence="1">
    <location>
        <begin position="1"/>
        <end position="97"/>
    </location>
</feature>
<proteinExistence type="predicted"/>
<evidence type="ECO:0000256" key="1">
    <source>
        <dbReference type="SAM" id="MobiDB-lite"/>
    </source>
</evidence>
<dbReference type="InParanoid" id="A0A1Z5TUP9"/>
<keyword evidence="3" id="KW-1185">Reference proteome</keyword>
<feature type="compositionally biased region" description="Pro residues" evidence="1">
    <location>
        <begin position="9"/>
        <end position="22"/>
    </location>
</feature>
<evidence type="ECO:0000313" key="3">
    <source>
        <dbReference type="Proteomes" id="UP000194280"/>
    </source>
</evidence>
<reference evidence="2 3" key="1">
    <citation type="submission" date="2017-01" db="EMBL/GenBank/DDBJ databases">
        <title>The recent genome duplication of the halophilic yeast Hortaea werneckii: insights from long-read sequencing.</title>
        <authorList>
            <person name="Sinha S."/>
            <person name="Flibotte S."/>
            <person name="Neira M."/>
            <person name="Lenassi M."/>
            <person name="Gostincar C."/>
            <person name="Stajich J.E."/>
            <person name="Nislow C.E."/>
        </authorList>
    </citation>
    <scope>NUCLEOTIDE SEQUENCE [LARGE SCALE GENOMIC DNA]</scope>
    <source>
        <strain evidence="2 3">EXF-2000</strain>
    </source>
</reference>
<organism evidence="2 3">
    <name type="scientific">Hortaea werneckii EXF-2000</name>
    <dbReference type="NCBI Taxonomy" id="1157616"/>
    <lineage>
        <taxon>Eukaryota</taxon>
        <taxon>Fungi</taxon>
        <taxon>Dikarya</taxon>
        <taxon>Ascomycota</taxon>
        <taxon>Pezizomycotina</taxon>
        <taxon>Dothideomycetes</taxon>
        <taxon>Dothideomycetidae</taxon>
        <taxon>Mycosphaerellales</taxon>
        <taxon>Teratosphaeriaceae</taxon>
        <taxon>Hortaea</taxon>
    </lineage>
</organism>
<name>A0A1Z5TUP9_HORWE</name>
<feature type="compositionally biased region" description="Pro residues" evidence="1">
    <location>
        <begin position="39"/>
        <end position="82"/>
    </location>
</feature>
<dbReference type="STRING" id="1157616.A0A1Z5TUP9"/>
<dbReference type="EMBL" id="MUNK01000002">
    <property type="protein sequence ID" value="OTA39757.1"/>
    <property type="molecule type" value="Genomic_DNA"/>
</dbReference>